<reference evidence="2" key="1">
    <citation type="journal article" date="2022" name="Cladistics">
        <title>Diversification of the phytophagous lineages of true bugs (Insecta: Hemiptera: Heteroptera) shortly after that of the flowering plants.</title>
        <authorList>
            <person name="Ye F."/>
            <person name="Kment P."/>
            <person name="Redei D."/>
            <person name="Luo J.Y."/>
            <person name="Wang Y.H."/>
            <person name="Kuechler S.M."/>
            <person name="Zhang W.W."/>
            <person name="Chen P.P."/>
            <person name="Wu H.Y."/>
            <person name="Wu Y.Z."/>
            <person name="Sun X.Y."/>
            <person name="Ding L."/>
            <person name="Wang Y.R."/>
            <person name="Xie Q."/>
        </authorList>
    </citation>
    <scope>NUCLEOTIDE SEQUENCE</scope>
</reference>
<protein>
    <submittedName>
        <fullName evidence="2">NADH dehydrogenase subunit 6</fullName>
    </submittedName>
</protein>
<organism evidence="2">
    <name type="scientific">Opistholeptus burmanus</name>
    <dbReference type="NCBI Taxonomy" id="2813440"/>
    <lineage>
        <taxon>Eukaryota</taxon>
        <taxon>Metazoa</taxon>
        <taxon>Ecdysozoa</taxon>
        <taxon>Arthropoda</taxon>
        <taxon>Hexapoda</taxon>
        <taxon>Insecta</taxon>
        <taxon>Pterygota</taxon>
        <taxon>Neoptera</taxon>
        <taxon>Paraneoptera</taxon>
        <taxon>Hemiptera</taxon>
        <taxon>Heteroptera</taxon>
        <taxon>Panheteroptera</taxon>
        <taxon>Pentatomomorpha</taxon>
        <taxon>Lygaeoidea</taxon>
        <taxon>Pachygronthidae</taxon>
        <taxon>Pachygronthinae</taxon>
        <taxon>Teracriini</taxon>
        <taxon>Opistholeptus</taxon>
    </lineage>
</organism>
<name>A0A8T9ZWI1_9HEMI</name>
<evidence type="ECO:0000256" key="1">
    <source>
        <dbReference type="SAM" id="Phobius"/>
    </source>
</evidence>
<evidence type="ECO:0000313" key="2">
    <source>
        <dbReference type="EMBL" id="UPL65322.1"/>
    </source>
</evidence>
<keyword evidence="1" id="KW-1133">Transmembrane helix</keyword>
<accession>A0A8T9ZWI1</accession>
<keyword evidence="2" id="KW-0496">Mitochondrion</keyword>
<geneLocation type="mitochondrion" evidence="2"/>
<feature type="transmembrane region" description="Helical" evidence="1">
    <location>
        <begin position="21"/>
        <end position="41"/>
    </location>
</feature>
<proteinExistence type="predicted"/>
<dbReference type="AlphaFoldDB" id="A0A8T9ZWI1"/>
<feature type="transmembrane region" description="Helical" evidence="1">
    <location>
        <begin position="125"/>
        <end position="146"/>
    </location>
</feature>
<sequence>MKLMLSLMLTNTFIFMWMNHPLTITISIIMQTLLVSITTVMNSSNSWFSYIIVISMLSGMLVLFMYMSNVASNEKFNSSVKLFMLSLMLLITLLLTIETMEIYPINSMPGNENISLMNLFNKNNYMVTMIMILYLFITMIVISYIVNIQEGPLRAKF</sequence>
<feature type="transmembrane region" description="Helical" evidence="1">
    <location>
        <begin position="82"/>
        <end position="105"/>
    </location>
</feature>
<dbReference type="EMBL" id="MW619647">
    <property type="protein sequence ID" value="UPL65322.1"/>
    <property type="molecule type" value="Genomic_DNA"/>
</dbReference>
<feature type="transmembrane region" description="Helical" evidence="1">
    <location>
        <begin position="47"/>
        <end position="70"/>
    </location>
</feature>
<keyword evidence="1" id="KW-0812">Transmembrane</keyword>
<keyword evidence="1" id="KW-0472">Membrane</keyword>